<evidence type="ECO:0000259" key="3">
    <source>
        <dbReference type="PROSITE" id="PS51192"/>
    </source>
</evidence>
<reference evidence="6" key="1">
    <citation type="submission" date="2016-02" db="EMBL/GenBank/DDBJ databases">
        <authorList>
            <person name="Wen L."/>
            <person name="He K."/>
            <person name="Yang H."/>
        </authorList>
    </citation>
    <scope>NUCLEOTIDE SEQUENCE [LARGE SCALE GENOMIC DNA]</scope>
    <source>
        <strain evidence="6">JCM 15929</strain>
    </source>
</reference>
<dbReference type="PROSITE" id="PS51194">
    <property type="entry name" value="HELICASE_CTER"/>
    <property type="match status" value="1"/>
</dbReference>
<dbReference type="InterPro" id="IPR001650">
    <property type="entry name" value="Helicase_C-like"/>
</dbReference>
<dbReference type="GO" id="GO:0003677">
    <property type="term" value="F:DNA binding"/>
    <property type="evidence" value="ECO:0007669"/>
    <property type="project" value="TreeGrafter"/>
</dbReference>
<dbReference type="PANTHER" id="PTHR47962:SF5">
    <property type="entry name" value="ATP-DEPENDENT HELICASE LHR-RELATED"/>
    <property type="match status" value="1"/>
</dbReference>
<feature type="domain" description="Helicase C-terminal" evidence="4">
    <location>
        <begin position="236"/>
        <end position="394"/>
    </location>
</feature>
<proteinExistence type="predicted"/>
<dbReference type="InterPro" id="IPR011545">
    <property type="entry name" value="DEAD/DEAH_box_helicase_dom"/>
</dbReference>
<dbReference type="Pfam" id="PF00270">
    <property type="entry name" value="DEAD"/>
    <property type="match status" value="1"/>
</dbReference>
<organism evidence="5 6">
    <name type="scientific">Tsukamurella pseudospumae</name>
    <dbReference type="NCBI Taxonomy" id="239498"/>
    <lineage>
        <taxon>Bacteria</taxon>
        <taxon>Bacillati</taxon>
        <taxon>Actinomycetota</taxon>
        <taxon>Actinomycetes</taxon>
        <taxon>Mycobacteriales</taxon>
        <taxon>Tsukamurellaceae</taxon>
        <taxon>Tsukamurella</taxon>
    </lineage>
</organism>
<dbReference type="OrthoDB" id="3197455at2"/>
<feature type="domain" description="Helicase ATP-binding" evidence="3">
    <location>
        <begin position="35"/>
        <end position="214"/>
    </location>
</feature>
<dbReference type="STRING" id="239498.AXK60_00845"/>
<dbReference type="SMART" id="SM00487">
    <property type="entry name" value="DEXDc"/>
    <property type="match status" value="1"/>
</dbReference>
<evidence type="ECO:0000259" key="4">
    <source>
        <dbReference type="PROSITE" id="PS51194"/>
    </source>
</evidence>
<dbReference type="SUPFAM" id="SSF52540">
    <property type="entry name" value="P-loop containing nucleoside triphosphate hydrolases"/>
    <property type="match status" value="1"/>
</dbReference>
<dbReference type="Gene3D" id="3.40.50.300">
    <property type="entry name" value="P-loop containing nucleotide triphosphate hydrolases"/>
    <property type="match status" value="2"/>
</dbReference>
<dbReference type="InterPro" id="IPR027417">
    <property type="entry name" value="P-loop_NTPase"/>
</dbReference>
<evidence type="ECO:0000313" key="5">
    <source>
        <dbReference type="EMBL" id="KXP14491.1"/>
    </source>
</evidence>
<dbReference type="RefSeq" id="WP_068569106.1">
    <property type="nucleotide sequence ID" value="NZ_LSRF01000001.1"/>
</dbReference>
<dbReference type="AlphaFoldDB" id="A0A138AVK7"/>
<dbReference type="PANTHER" id="PTHR47962">
    <property type="entry name" value="ATP-DEPENDENT HELICASE LHR-RELATED-RELATED"/>
    <property type="match status" value="1"/>
</dbReference>
<keyword evidence="2" id="KW-0067">ATP-binding</keyword>
<protein>
    <submittedName>
        <fullName evidence="5">ATP-dependent helicase</fullName>
    </submittedName>
</protein>
<dbReference type="GO" id="GO:0004386">
    <property type="term" value="F:helicase activity"/>
    <property type="evidence" value="ECO:0007669"/>
    <property type="project" value="UniProtKB-KW"/>
</dbReference>
<dbReference type="EMBL" id="LSRF01000001">
    <property type="protein sequence ID" value="KXP14491.1"/>
    <property type="molecule type" value="Genomic_DNA"/>
</dbReference>
<sequence length="702" mass="76828">MSTTAGFDTLDPSLQHHIVNTLRWPGLRPLQSDAVAPVLAGEDAILLAPTAGGKTEAAVFPILTAMQRERWSGTSVLYLCPLKALLNNLQPRVAEYAAWVGRDAATWHGDVTAGQRKRIKNDRPDILLTTPESLESMLVSESVDPAVVLGDLRTVVIDEVHAFAGDDRGWHLLAVLARLESLVGRRLQRIGMSATVGNPEDLLTWLQGGTSAAGRVINPPARQADPPEITVDSVGTVENAATVIAALHRGEKRLVFVDSRRLAEELGSELRERGITTFVSHSSLSADERRQSEQAFAEARDCVIVATSTLELGIDVGDLDRVIQINAPKSVSSFLQRLGRTGRRPGTVRNCLFLGTSDEEVLNTLGMLHCWSEGYVEPVVAPPEPRHIAAQQLLALALQTRRVPLEDWRGTWGSLPLFDDDGDEIFQYLLDEGFLEHDSGTAFIGAAAEKRFGRRHFMELLAVFTATPEFRVFAGRQEVGSVDVSVLTDPVDGPRVLLLGGRSWQVTHMDWKRRQVYVESSTLAGKANWGSAVDDESFALTRGARAVLLGSLPGGVTLTRRATATLSELRETSGWSVSERGLVVAREKNEWRWWTWAGAKANRTLAAWAPDLVAPRQAFNGRYLRLHADLTAGSISDQIQLLQLDDEAQQRLPLIDDRSLDGLKFSAALPDHLARRTVAVRDTDVRGAIDCAMSPVAIRIAE</sequence>
<dbReference type="GO" id="GO:0016887">
    <property type="term" value="F:ATP hydrolysis activity"/>
    <property type="evidence" value="ECO:0007669"/>
    <property type="project" value="TreeGrafter"/>
</dbReference>
<dbReference type="Proteomes" id="UP000070258">
    <property type="component" value="Unassembled WGS sequence"/>
</dbReference>
<name>A0A138AVK7_9ACTN</name>
<keyword evidence="1" id="KW-0547">Nucleotide-binding</keyword>
<keyword evidence="5" id="KW-0347">Helicase</keyword>
<evidence type="ECO:0000256" key="1">
    <source>
        <dbReference type="ARBA" id="ARBA00022741"/>
    </source>
</evidence>
<dbReference type="InterPro" id="IPR014001">
    <property type="entry name" value="Helicase_ATP-bd"/>
</dbReference>
<evidence type="ECO:0000313" key="6">
    <source>
        <dbReference type="Proteomes" id="UP000070258"/>
    </source>
</evidence>
<dbReference type="SMART" id="SM00490">
    <property type="entry name" value="HELICc"/>
    <property type="match status" value="1"/>
</dbReference>
<dbReference type="GO" id="GO:0005524">
    <property type="term" value="F:ATP binding"/>
    <property type="evidence" value="ECO:0007669"/>
    <property type="project" value="UniProtKB-KW"/>
</dbReference>
<dbReference type="InterPro" id="IPR052511">
    <property type="entry name" value="ATP-dep_Helicase"/>
</dbReference>
<accession>A0A138AVK7</accession>
<comment type="caution">
    <text evidence="5">The sequence shown here is derived from an EMBL/GenBank/DDBJ whole genome shotgun (WGS) entry which is preliminary data.</text>
</comment>
<gene>
    <name evidence="5" type="ORF">AXK60_00845</name>
</gene>
<dbReference type="Pfam" id="PF00271">
    <property type="entry name" value="Helicase_C"/>
    <property type="match status" value="1"/>
</dbReference>
<evidence type="ECO:0000256" key="2">
    <source>
        <dbReference type="ARBA" id="ARBA00022840"/>
    </source>
</evidence>
<keyword evidence="5" id="KW-0378">Hydrolase</keyword>
<dbReference type="PROSITE" id="PS51192">
    <property type="entry name" value="HELICASE_ATP_BIND_1"/>
    <property type="match status" value="1"/>
</dbReference>